<feature type="compositionally biased region" description="Basic and acidic residues" evidence="10">
    <location>
        <begin position="23"/>
        <end position="35"/>
    </location>
</feature>
<proteinExistence type="inferred from homology"/>
<dbReference type="CDD" id="cd06144">
    <property type="entry name" value="REX4_like"/>
    <property type="match status" value="1"/>
</dbReference>
<evidence type="ECO:0000313" key="12">
    <source>
        <dbReference type="EMBL" id="EJK65984.1"/>
    </source>
</evidence>
<dbReference type="InterPro" id="IPR036397">
    <property type="entry name" value="RNaseH_sf"/>
</dbReference>
<comment type="similarity">
    <text evidence="2">Belongs to the REXO4 family.</text>
</comment>
<dbReference type="InterPro" id="IPR012337">
    <property type="entry name" value="RNaseH-like_sf"/>
</dbReference>
<evidence type="ECO:0000256" key="7">
    <source>
        <dbReference type="ARBA" id="ARBA00022839"/>
    </source>
</evidence>
<dbReference type="InterPro" id="IPR037431">
    <property type="entry name" value="REX4_DEDDh_dom"/>
</dbReference>
<keyword evidence="13" id="KW-1185">Reference proteome</keyword>
<dbReference type="OrthoDB" id="16516at2759"/>
<dbReference type="SUPFAM" id="SSF53098">
    <property type="entry name" value="Ribonuclease H-like"/>
    <property type="match status" value="1"/>
</dbReference>
<dbReference type="GO" id="GO:0008408">
    <property type="term" value="F:3'-5' exonuclease activity"/>
    <property type="evidence" value="ECO:0007669"/>
    <property type="project" value="InterPro"/>
</dbReference>
<dbReference type="PANTHER" id="PTHR12801">
    <property type="entry name" value="RNA EXONUCLEASE REXO1 / RECO3 FAMILY MEMBER-RELATED"/>
    <property type="match status" value="1"/>
</dbReference>
<dbReference type="AlphaFoldDB" id="K0SLY3"/>
<dbReference type="InterPro" id="IPR047021">
    <property type="entry name" value="REXO1/3/4-like"/>
</dbReference>
<evidence type="ECO:0000256" key="4">
    <source>
        <dbReference type="ARBA" id="ARBA00022552"/>
    </source>
</evidence>
<accession>K0SLY3</accession>
<dbReference type="InterPro" id="IPR013520">
    <property type="entry name" value="Ribonucl_H"/>
</dbReference>
<dbReference type="OMA" id="HEECRTA"/>
<dbReference type="FunFam" id="3.30.420.10:FF:000007">
    <property type="entry name" value="Interferon-stimulated exonuclease gene 20"/>
    <property type="match status" value="1"/>
</dbReference>
<evidence type="ECO:0000256" key="2">
    <source>
        <dbReference type="ARBA" id="ARBA00010489"/>
    </source>
</evidence>
<feature type="compositionally biased region" description="Polar residues" evidence="10">
    <location>
        <begin position="54"/>
        <end position="73"/>
    </location>
</feature>
<evidence type="ECO:0000256" key="1">
    <source>
        <dbReference type="ARBA" id="ARBA00004123"/>
    </source>
</evidence>
<gene>
    <name evidence="12" type="ORF">THAOC_13115</name>
</gene>
<keyword evidence="4" id="KW-0698">rRNA processing</keyword>
<keyword evidence="6" id="KW-0378">Hydrolase</keyword>
<feature type="region of interest" description="Disordered" evidence="10">
    <location>
        <begin position="1"/>
        <end position="136"/>
    </location>
</feature>
<evidence type="ECO:0000256" key="9">
    <source>
        <dbReference type="ARBA" id="ARBA00025599"/>
    </source>
</evidence>
<dbReference type="Gene3D" id="3.30.420.10">
    <property type="entry name" value="Ribonuclease H-like superfamily/Ribonuclease H"/>
    <property type="match status" value="1"/>
</dbReference>
<dbReference type="GO" id="GO:0006364">
    <property type="term" value="P:rRNA processing"/>
    <property type="evidence" value="ECO:0007669"/>
    <property type="project" value="UniProtKB-KW"/>
</dbReference>
<comment type="caution">
    <text evidence="12">The sequence shown here is derived from an EMBL/GenBank/DDBJ whole genome shotgun (WGS) entry which is preliminary data.</text>
</comment>
<dbReference type="GO" id="GO:0003676">
    <property type="term" value="F:nucleic acid binding"/>
    <property type="evidence" value="ECO:0007669"/>
    <property type="project" value="InterPro"/>
</dbReference>
<dbReference type="GO" id="GO:0005634">
    <property type="term" value="C:nucleus"/>
    <property type="evidence" value="ECO:0007669"/>
    <property type="project" value="UniProtKB-SubCell"/>
</dbReference>
<evidence type="ECO:0000256" key="6">
    <source>
        <dbReference type="ARBA" id="ARBA00022801"/>
    </source>
</evidence>
<evidence type="ECO:0000256" key="3">
    <source>
        <dbReference type="ARBA" id="ARBA00016937"/>
    </source>
</evidence>
<evidence type="ECO:0000256" key="8">
    <source>
        <dbReference type="ARBA" id="ARBA00023242"/>
    </source>
</evidence>
<feature type="compositionally biased region" description="Basic residues" evidence="10">
    <location>
        <begin position="85"/>
        <end position="96"/>
    </location>
</feature>
<evidence type="ECO:0000259" key="11">
    <source>
        <dbReference type="SMART" id="SM00479"/>
    </source>
</evidence>
<reference evidence="12 13" key="1">
    <citation type="journal article" date="2012" name="Genome Biol.">
        <title>Genome and low-iron response of an oceanic diatom adapted to chronic iron limitation.</title>
        <authorList>
            <person name="Lommer M."/>
            <person name="Specht M."/>
            <person name="Roy A.S."/>
            <person name="Kraemer L."/>
            <person name="Andreson R."/>
            <person name="Gutowska M.A."/>
            <person name="Wolf J."/>
            <person name="Bergner S.V."/>
            <person name="Schilhabel M.B."/>
            <person name="Klostermeier U.C."/>
            <person name="Beiko R.G."/>
            <person name="Rosenstiel P."/>
            <person name="Hippler M."/>
            <person name="Laroche J."/>
        </authorList>
    </citation>
    <scope>NUCLEOTIDE SEQUENCE [LARGE SCALE GENOMIC DNA]</scope>
    <source>
        <strain evidence="12 13">CCMP1005</strain>
    </source>
</reference>
<name>K0SLY3_THAOC</name>
<feature type="domain" description="Exonuclease" evidence="11">
    <location>
        <begin position="171"/>
        <end position="343"/>
    </location>
</feature>
<dbReference type="SMART" id="SM00479">
    <property type="entry name" value="EXOIII"/>
    <property type="match status" value="1"/>
</dbReference>
<feature type="compositionally biased region" description="Basic residues" evidence="10">
    <location>
        <begin position="9"/>
        <end position="22"/>
    </location>
</feature>
<dbReference type="eggNOG" id="KOG2249">
    <property type="taxonomic scope" value="Eukaryota"/>
</dbReference>
<keyword evidence="7" id="KW-0269">Exonuclease</keyword>
<dbReference type="EMBL" id="AGNL01015342">
    <property type="protein sequence ID" value="EJK65984.1"/>
    <property type="molecule type" value="Genomic_DNA"/>
</dbReference>
<evidence type="ECO:0000256" key="5">
    <source>
        <dbReference type="ARBA" id="ARBA00022722"/>
    </source>
</evidence>
<protein>
    <recommendedName>
        <fullName evidence="3">RNA exonuclease 4</fullName>
    </recommendedName>
</protein>
<keyword evidence="5" id="KW-0540">Nuclease</keyword>
<evidence type="ECO:0000313" key="13">
    <source>
        <dbReference type="Proteomes" id="UP000266841"/>
    </source>
</evidence>
<sequence>MATNVYFSKKAKAKMKARRNRLRKSEAERIGHEDADNQTDNTSSSHARKRPASEMTSSSDAPNGNKTADSNIITVPAGLNSKEARKFRKDARRRARANGQPDDQLKFIVEGQEQEKVEGKSEQGQQRKRPKKEAPKISELLARAAEQKKLEEKRAKQNAINDAIPLEERSQYVAIDCEMVGVGIGGKKSALARASAVGWSGEVLFDTFVRVPERVTDFRTRVSGVRARDINSRNDEAMDHEECRTAVGELLMGKKLVGHALKNDLAALMITHPREEIRDTARYKPFMRATGRSGGKLRPRKLRDLVLENLGMKIQVEGESHCSIDDARASMELFKSVKGQWEKELAAKSKTKRGTK</sequence>
<organism evidence="12 13">
    <name type="scientific">Thalassiosira oceanica</name>
    <name type="common">Marine diatom</name>
    <dbReference type="NCBI Taxonomy" id="159749"/>
    <lineage>
        <taxon>Eukaryota</taxon>
        <taxon>Sar</taxon>
        <taxon>Stramenopiles</taxon>
        <taxon>Ochrophyta</taxon>
        <taxon>Bacillariophyta</taxon>
        <taxon>Coscinodiscophyceae</taxon>
        <taxon>Thalassiosirophycidae</taxon>
        <taxon>Thalassiosirales</taxon>
        <taxon>Thalassiosiraceae</taxon>
        <taxon>Thalassiosira</taxon>
    </lineage>
</organism>
<dbReference type="Proteomes" id="UP000266841">
    <property type="component" value="Unassembled WGS sequence"/>
</dbReference>
<comment type="subcellular location">
    <subcellularLocation>
        <location evidence="1">Nucleus</location>
    </subcellularLocation>
</comment>
<dbReference type="PANTHER" id="PTHR12801:SF45">
    <property type="entry name" value="RNA EXONUCLEASE 4"/>
    <property type="match status" value="1"/>
</dbReference>
<comment type="function">
    <text evidence="9">Exoribonuclease involved in ribosome biosynthesis. Involved in the processing of ITS1, the internal transcribed spacer localized between the 18S and 5.8S rRNAs.</text>
</comment>
<evidence type="ECO:0000256" key="10">
    <source>
        <dbReference type="SAM" id="MobiDB-lite"/>
    </source>
</evidence>
<dbReference type="Pfam" id="PF00929">
    <property type="entry name" value="RNase_T"/>
    <property type="match status" value="1"/>
</dbReference>
<keyword evidence="8" id="KW-0539">Nucleus</keyword>